<keyword evidence="2" id="KW-1133">Transmembrane helix</keyword>
<name>A0A2R6PC25_9APHY</name>
<feature type="region of interest" description="Disordered" evidence="1">
    <location>
        <begin position="624"/>
        <end position="644"/>
    </location>
</feature>
<sequence>MAQASQQLPSWLTLSSTLVTEPDGSVSTSFATLRLPLTYFGPSIPLGTDGVWTFGGSTSPGPSTAETTATSITSASFTSASSIASPSITSAPSAATSGSAASSLPPTVVSPSPSTPTTSTSSSPTSSAVPIAQSTSHGISTAVLGAILGSILGFLLLLVIILTLCLIRRNSRRHSDPNEQSSSSFWNRQTSLWSRRTSARQTPIWTGWQLVDPVDADEFAQARDSNTGNAGGHSGSGGSEGFRTPGEGSPRGSGEEDDPFLTRRSLHSATDADDMTQTKSGSATLVSVPAAAAMSGSVRTSPPRLGHILPRDVLIRMTEEDDQSPEFGDIRIVQPSPPQEYSPLMPPPPLDPDHMMGLGIRTSRNTSNRSLASQTQKRSIHSEKSLGSLETDSHERAEFLVAKRVRLADQPRSHTTVPESGPSGVRSALGLSGLSGRLGRLSWFKRMSYTGASQSDTHLEGAIAAASDSYTRTPPRSRASHSRPGSRSHLLDDPELGVSTQRRDIRRDSGVGFGLLAAPATRPISSLSTKSTGAASGRTVYHDASSRPASSLVMFPEPVISSERQEQLSRVAVDNRVTLSAADIGVPFNAPPAYNENPLSWLPPGALPPNVDVLDTPAPGPSVPFSSGRSTFPPGLTALPDPRTWRDSYLTDSTPYDNRSSAGIAVDILEEEPPEAQEDWRDLAAERDGRRRTFGIPTVIHPEGALTSQHPSLHTLHSRLRPQTSQSPVRSAAPSSNHTLTASGSSRPSTTHLRSMSSAQSLAVSGSSDERRERSDELISPPLSAVHGNFGSTGSTRPPSYQIPPLMPPLPEVVPSSSRTPLLGGTVTSSNTSRTTGTATDSSVTTAATDPVTGAVLHFPALPWRREHRDSWTGRRRDDSW</sequence>
<feature type="region of interest" description="Disordered" evidence="1">
    <location>
        <begin position="409"/>
        <end position="431"/>
    </location>
</feature>
<evidence type="ECO:0000256" key="2">
    <source>
        <dbReference type="SAM" id="Phobius"/>
    </source>
</evidence>
<feature type="region of interest" description="Disordered" evidence="1">
    <location>
        <begin position="94"/>
        <end position="131"/>
    </location>
</feature>
<dbReference type="Proteomes" id="UP000186601">
    <property type="component" value="Unassembled WGS sequence"/>
</dbReference>
<dbReference type="STRING" id="98765.A0A2R6PC25"/>
<accession>A0A2R6PC25</accession>
<feature type="compositionally biased region" description="Low complexity" evidence="1">
    <location>
        <begin position="94"/>
        <end position="130"/>
    </location>
</feature>
<feature type="compositionally biased region" description="Low complexity" evidence="1">
    <location>
        <begin position="755"/>
        <end position="767"/>
    </location>
</feature>
<comment type="caution">
    <text evidence="3">The sequence shown here is derived from an EMBL/GenBank/DDBJ whole genome shotgun (WGS) entry which is preliminary data.</text>
</comment>
<dbReference type="AlphaFoldDB" id="A0A2R6PC25"/>
<gene>
    <name evidence="3" type="ORF">PHLCEN_2v5074</name>
</gene>
<organism evidence="3 4">
    <name type="scientific">Hermanssonia centrifuga</name>
    <dbReference type="NCBI Taxonomy" id="98765"/>
    <lineage>
        <taxon>Eukaryota</taxon>
        <taxon>Fungi</taxon>
        <taxon>Dikarya</taxon>
        <taxon>Basidiomycota</taxon>
        <taxon>Agaricomycotina</taxon>
        <taxon>Agaricomycetes</taxon>
        <taxon>Polyporales</taxon>
        <taxon>Meruliaceae</taxon>
        <taxon>Hermanssonia</taxon>
    </lineage>
</organism>
<dbReference type="EMBL" id="MLYV02000503">
    <property type="protein sequence ID" value="PSR88723.1"/>
    <property type="molecule type" value="Genomic_DNA"/>
</dbReference>
<keyword evidence="2" id="KW-0472">Membrane</keyword>
<evidence type="ECO:0000256" key="1">
    <source>
        <dbReference type="SAM" id="MobiDB-lite"/>
    </source>
</evidence>
<feature type="region of interest" description="Disordered" evidence="1">
    <location>
        <begin position="466"/>
        <end position="504"/>
    </location>
</feature>
<feature type="region of interest" description="Disordered" evidence="1">
    <location>
        <begin position="824"/>
        <end position="845"/>
    </location>
</feature>
<feature type="compositionally biased region" description="Polar residues" evidence="1">
    <location>
        <begin position="362"/>
        <end position="377"/>
    </location>
</feature>
<dbReference type="OrthoDB" id="2563978at2759"/>
<feature type="compositionally biased region" description="Polar residues" evidence="1">
    <location>
        <begin position="721"/>
        <end position="754"/>
    </location>
</feature>
<protein>
    <submittedName>
        <fullName evidence="3">Uncharacterized protein</fullName>
    </submittedName>
</protein>
<feature type="region of interest" description="Disordered" evidence="1">
    <location>
        <begin position="223"/>
        <end position="260"/>
    </location>
</feature>
<keyword evidence="2" id="KW-0812">Transmembrane</keyword>
<evidence type="ECO:0000313" key="3">
    <source>
        <dbReference type="EMBL" id="PSR88723.1"/>
    </source>
</evidence>
<evidence type="ECO:0000313" key="4">
    <source>
        <dbReference type="Proteomes" id="UP000186601"/>
    </source>
</evidence>
<feature type="compositionally biased region" description="Low complexity" evidence="1">
    <location>
        <begin position="835"/>
        <end position="845"/>
    </location>
</feature>
<feature type="region of interest" description="Disordered" evidence="1">
    <location>
        <begin position="715"/>
        <end position="800"/>
    </location>
</feature>
<keyword evidence="4" id="KW-1185">Reference proteome</keyword>
<proteinExistence type="predicted"/>
<feature type="region of interest" description="Disordered" evidence="1">
    <location>
        <begin position="361"/>
        <end position="391"/>
    </location>
</feature>
<reference evidence="3 4" key="1">
    <citation type="submission" date="2018-02" db="EMBL/GenBank/DDBJ databases">
        <title>Genome sequence of the basidiomycete white-rot fungus Phlebia centrifuga.</title>
        <authorList>
            <person name="Granchi Z."/>
            <person name="Peng M."/>
            <person name="de Vries R.P."/>
            <person name="Hilden K."/>
            <person name="Makela M.R."/>
            <person name="Grigoriev I."/>
            <person name="Riley R."/>
        </authorList>
    </citation>
    <scope>NUCLEOTIDE SEQUENCE [LARGE SCALE GENOMIC DNA]</scope>
    <source>
        <strain evidence="3 4">FBCC195</strain>
    </source>
</reference>
<feature type="transmembrane region" description="Helical" evidence="2">
    <location>
        <begin position="142"/>
        <end position="167"/>
    </location>
</feature>
<feature type="compositionally biased region" description="Gly residues" evidence="1">
    <location>
        <begin position="229"/>
        <end position="240"/>
    </location>
</feature>
<feature type="compositionally biased region" description="Basic and acidic residues" evidence="1">
    <location>
        <begin position="768"/>
        <end position="777"/>
    </location>
</feature>